<comment type="caution">
    <text evidence="2">The sequence shown here is derived from an EMBL/GenBank/DDBJ whole genome shotgun (WGS) entry which is preliminary data.</text>
</comment>
<accession>A0A813KEP3</accession>
<proteinExistence type="predicted"/>
<feature type="region of interest" description="Disordered" evidence="1">
    <location>
        <begin position="37"/>
        <end position="105"/>
    </location>
</feature>
<evidence type="ECO:0000313" key="3">
    <source>
        <dbReference type="Proteomes" id="UP000626109"/>
    </source>
</evidence>
<dbReference type="Proteomes" id="UP000626109">
    <property type="component" value="Unassembled WGS sequence"/>
</dbReference>
<evidence type="ECO:0000313" key="2">
    <source>
        <dbReference type="EMBL" id="CAE8698079.1"/>
    </source>
</evidence>
<protein>
    <submittedName>
        <fullName evidence="2">Uncharacterized protein</fullName>
    </submittedName>
</protein>
<dbReference type="AlphaFoldDB" id="A0A813KEP3"/>
<feature type="region of interest" description="Disordered" evidence="1">
    <location>
        <begin position="1"/>
        <end position="23"/>
    </location>
</feature>
<name>A0A813KEP3_POLGL</name>
<feature type="non-terminal residue" evidence="2">
    <location>
        <position position="105"/>
    </location>
</feature>
<evidence type="ECO:0000256" key="1">
    <source>
        <dbReference type="SAM" id="MobiDB-lite"/>
    </source>
</evidence>
<dbReference type="EMBL" id="CAJNNW010028872">
    <property type="protein sequence ID" value="CAE8698079.1"/>
    <property type="molecule type" value="Genomic_DNA"/>
</dbReference>
<organism evidence="2 3">
    <name type="scientific">Polarella glacialis</name>
    <name type="common">Dinoflagellate</name>
    <dbReference type="NCBI Taxonomy" id="89957"/>
    <lineage>
        <taxon>Eukaryota</taxon>
        <taxon>Sar</taxon>
        <taxon>Alveolata</taxon>
        <taxon>Dinophyceae</taxon>
        <taxon>Suessiales</taxon>
        <taxon>Suessiaceae</taxon>
        <taxon>Polarella</taxon>
    </lineage>
</organism>
<gene>
    <name evidence="2" type="ORF">PGLA2088_LOCUS30559</name>
</gene>
<feature type="compositionally biased region" description="Polar residues" evidence="1">
    <location>
        <begin position="1"/>
        <end position="11"/>
    </location>
</feature>
<feature type="compositionally biased region" description="Low complexity" evidence="1">
    <location>
        <begin position="48"/>
        <end position="60"/>
    </location>
</feature>
<sequence>SGQVTTASELPSPTPPASHAEEPNILLSFLAPVISGGKESQVSRPDTAAAPSAPAVASPVASPPSNPFARKRPQGGAARAPIAPHLLRDALGGQPPAKVSRLGSA</sequence>
<reference evidence="2" key="1">
    <citation type="submission" date="2021-02" db="EMBL/GenBank/DDBJ databases">
        <authorList>
            <person name="Dougan E. K."/>
            <person name="Rhodes N."/>
            <person name="Thang M."/>
            <person name="Chan C."/>
        </authorList>
    </citation>
    <scope>NUCLEOTIDE SEQUENCE</scope>
</reference>